<dbReference type="Pfam" id="PF02518">
    <property type="entry name" value="HATPase_c"/>
    <property type="match status" value="1"/>
</dbReference>
<evidence type="ECO:0000256" key="4">
    <source>
        <dbReference type="ARBA" id="ARBA00022679"/>
    </source>
</evidence>
<evidence type="ECO:0000259" key="7">
    <source>
        <dbReference type="PROSITE" id="PS50109"/>
    </source>
</evidence>
<dbReference type="CDD" id="cd00082">
    <property type="entry name" value="HisKA"/>
    <property type="match status" value="1"/>
</dbReference>
<dbReference type="SUPFAM" id="SSF47384">
    <property type="entry name" value="Homodimeric domain of signal transducing histidine kinase"/>
    <property type="match status" value="1"/>
</dbReference>
<feature type="non-terminal residue" evidence="8">
    <location>
        <position position="1"/>
    </location>
</feature>
<evidence type="ECO:0000256" key="2">
    <source>
        <dbReference type="ARBA" id="ARBA00012438"/>
    </source>
</evidence>
<dbReference type="SMART" id="SM00387">
    <property type="entry name" value="HATPase_c"/>
    <property type="match status" value="1"/>
</dbReference>
<feature type="non-terminal residue" evidence="8">
    <location>
        <position position="952"/>
    </location>
</feature>
<dbReference type="PANTHER" id="PTHR43547:SF2">
    <property type="entry name" value="HYBRID SIGNAL TRANSDUCTION HISTIDINE KINASE C"/>
    <property type="match status" value="1"/>
</dbReference>
<dbReference type="Pfam" id="PF00512">
    <property type="entry name" value="HisKA"/>
    <property type="match status" value="1"/>
</dbReference>
<evidence type="ECO:0000256" key="3">
    <source>
        <dbReference type="ARBA" id="ARBA00022553"/>
    </source>
</evidence>
<keyword evidence="5 8" id="KW-0418">Kinase</keyword>
<comment type="caution">
    <text evidence="8">The sequence shown here is derived from an EMBL/GenBank/DDBJ whole genome shotgun (WGS) entry which is preliminary data.</text>
</comment>
<feature type="transmembrane region" description="Helical" evidence="6">
    <location>
        <begin position="654"/>
        <end position="680"/>
    </location>
</feature>
<keyword evidence="3" id="KW-0597">Phosphoprotein</keyword>
<organism evidence="8">
    <name type="scientific">Mariniphaga anaerophila</name>
    <dbReference type="NCBI Taxonomy" id="1484053"/>
    <lineage>
        <taxon>Bacteria</taxon>
        <taxon>Pseudomonadati</taxon>
        <taxon>Bacteroidota</taxon>
        <taxon>Bacteroidia</taxon>
        <taxon>Marinilabiliales</taxon>
        <taxon>Prolixibacteraceae</taxon>
        <taxon>Mariniphaga</taxon>
    </lineage>
</organism>
<dbReference type="SMART" id="SM00388">
    <property type="entry name" value="HisKA"/>
    <property type="match status" value="1"/>
</dbReference>
<dbReference type="Proteomes" id="UP000886047">
    <property type="component" value="Unassembled WGS sequence"/>
</dbReference>
<name>A0A831LFC3_9BACT</name>
<dbReference type="InterPro" id="IPR015943">
    <property type="entry name" value="WD40/YVTN_repeat-like_dom_sf"/>
</dbReference>
<dbReference type="AlphaFoldDB" id="A0A831LFC3"/>
<dbReference type="SUPFAM" id="SSF101898">
    <property type="entry name" value="NHL repeat"/>
    <property type="match status" value="1"/>
</dbReference>
<dbReference type="InterPro" id="IPR036890">
    <property type="entry name" value="HATPase_C_sf"/>
</dbReference>
<evidence type="ECO:0000256" key="1">
    <source>
        <dbReference type="ARBA" id="ARBA00000085"/>
    </source>
</evidence>
<dbReference type="InterPro" id="IPR005467">
    <property type="entry name" value="His_kinase_dom"/>
</dbReference>
<dbReference type="SUPFAM" id="SSF63829">
    <property type="entry name" value="Calcium-dependent phosphotriesterase"/>
    <property type="match status" value="1"/>
</dbReference>
<dbReference type="Pfam" id="PF07495">
    <property type="entry name" value="Y_Y_Y"/>
    <property type="match status" value="1"/>
</dbReference>
<feature type="domain" description="Histidine kinase" evidence="7">
    <location>
        <begin position="708"/>
        <end position="928"/>
    </location>
</feature>
<dbReference type="SUPFAM" id="SSF55874">
    <property type="entry name" value="ATPase domain of HSP90 chaperone/DNA topoisomerase II/histidine kinase"/>
    <property type="match status" value="1"/>
</dbReference>
<dbReference type="InterPro" id="IPR011110">
    <property type="entry name" value="Reg_prop"/>
</dbReference>
<dbReference type="Gene3D" id="2.130.10.10">
    <property type="entry name" value="YVTN repeat-like/Quinoprotein amine dehydrogenase"/>
    <property type="match status" value="2"/>
</dbReference>
<evidence type="ECO:0000313" key="8">
    <source>
        <dbReference type="EMBL" id="HDR50157.1"/>
    </source>
</evidence>
<keyword evidence="6" id="KW-0812">Transmembrane</keyword>
<protein>
    <recommendedName>
        <fullName evidence="2">histidine kinase</fullName>
        <ecNumber evidence="2">2.7.13.3</ecNumber>
    </recommendedName>
</protein>
<dbReference type="InterPro" id="IPR036097">
    <property type="entry name" value="HisK_dim/P_sf"/>
</dbReference>
<dbReference type="EMBL" id="DSDK01000050">
    <property type="protein sequence ID" value="HDR50157.1"/>
    <property type="molecule type" value="Genomic_DNA"/>
</dbReference>
<dbReference type="Gene3D" id="2.60.40.10">
    <property type="entry name" value="Immunoglobulins"/>
    <property type="match status" value="1"/>
</dbReference>
<keyword evidence="4" id="KW-0808">Transferase</keyword>
<keyword evidence="6" id="KW-0472">Membrane</keyword>
<comment type="catalytic activity">
    <reaction evidence="1">
        <text>ATP + protein L-histidine = ADP + protein N-phospho-L-histidine.</text>
        <dbReference type="EC" id="2.7.13.3"/>
    </reaction>
</comment>
<accession>A0A831LFC3</accession>
<sequence length="952" mass="107689">LQVLNNGQSTSNYYHYSKVFNDQIILVNNSTSQPSSLLFAKLLKRGEGAYLSVNKEVNLNARINCIDHCAISNTLYVASTNGIYPFNPKEGKFTGNILFRGEDIQQVIYTSNHRLYASVSYPKLLYIDLHTGLSGGYGANPYQAGALLDNEIHALFEDFSGNLWIGHQGQGVSIMDLYRKKFYSFHKEPFRNETLNSNTIMCFEGTENEVFIGCRNNGLNIVSKNETTARSPEFRRLPVANENFTGVLNDGIWDIEKQSDSVFWLGTDMGLFKMYKKGNVSWEAKPFSAHPDLQVPVRKIFIDSNNNLWCGSHGNGLFLIPNPAYNTDGVFFRYSTENENNESLSDNVVISIFLDSKKRFWVGTNNGLNQLKGDYENLDLSGMSYPQLKFKRYVATQPGDNFLNNNEINAFFENYDGNIWIATQGGGINILNPSTGRFSYLTASDGLPSNDVISIVPGDDGNLWISTNKGLASYHRFAEEPFFRVFNAADGLQGEIFMVNSFYKATDGQLFFGGDNGFTCFYPRDIEINEIKPKINLTELRVRNRVVEIGDTIYKKQVLTRSLNEIEQLTLPYQSNSFSIGVSALHFQSPQNNSIAYLLEGSFETWYRVSATSRYVYLTNIPPGVYTFRARAISSDGLLSDQEKSFVVEIKPPWYRTGIAMVGTGLFVILITLGFIYILVNRQKLIYQKKIDKIAIENNENKMLFLTNIAHELRTPLSLIIAPVEDLLRNMTVDNQWKNHLHLIFRNSNYLLRLINQIIDFRKLNAGKLTLRPQKADIVRVVKDVVLNFKGYESHRNISLKLNVPVESLPVYIDVQKIEEVLYNLISNAFRHTYDDHSITVSLHVSENEHTANGKQIEITVFNEGKEIEEEDRRKIFDRFYKVDESAEGAGIGLSFAKSLVEMHNGTIGVESVAGKGVSFKVALPFTGIEDADSEIPQLLAEEVQMSFTPEI</sequence>
<keyword evidence="6" id="KW-1133">Transmembrane helix</keyword>
<dbReference type="InterPro" id="IPR003594">
    <property type="entry name" value="HATPase_dom"/>
</dbReference>
<dbReference type="GO" id="GO:0000155">
    <property type="term" value="F:phosphorelay sensor kinase activity"/>
    <property type="evidence" value="ECO:0007669"/>
    <property type="project" value="InterPro"/>
</dbReference>
<dbReference type="Gene3D" id="3.30.565.10">
    <property type="entry name" value="Histidine kinase-like ATPase, C-terminal domain"/>
    <property type="match status" value="1"/>
</dbReference>
<proteinExistence type="predicted"/>
<dbReference type="Pfam" id="PF07494">
    <property type="entry name" value="Reg_prop"/>
    <property type="match status" value="4"/>
</dbReference>
<dbReference type="InterPro" id="IPR011123">
    <property type="entry name" value="Y_Y_Y"/>
</dbReference>
<reference evidence="8" key="1">
    <citation type="journal article" date="2020" name="mSystems">
        <title>Genome- and Community-Level Interaction Insights into Carbon Utilization and Element Cycling Functions of Hydrothermarchaeota in Hydrothermal Sediment.</title>
        <authorList>
            <person name="Zhou Z."/>
            <person name="Liu Y."/>
            <person name="Xu W."/>
            <person name="Pan J."/>
            <person name="Luo Z.H."/>
            <person name="Li M."/>
        </authorList>
    </citation>
    <scope>NUCLEOTIDE SEQUENCE [LARGE SCALE GENOMIC DNA]</scope>
    <source>
        <strain evidence="8">SpSt-1217</strain>
    </source>
</reference>
<dbReference type="FunFam" id="3.30.565.10:FF:000006">
    <property type="entry name" value="Sensor histidine kinase WalK"/>
    <property type="match status" value="1"/>
</dbReference>
<dbReference type="Gene3D" id="1.10.287.130">
    <property type="match status" value="1"/>
</dbReference>
<gene>
    <name evidence="8" type="ORF">ENN90_00850</name>
</gene>
<dbReference type="InterPro" id="IPR003661">
    <property type="entry name" value="HisK_dim/P_dom"/>
</dbReference>
<dbReference type="InterPro" id="IPR004358">
    <property type="entry name" value="Sig_transdc_His_kin-like_C"/>
</dbReference>
<dbReference type="InterPro" id="IPR013783">
    <property type="entry name" value="Ig-like_fold"/>
</dbReference>
<dbReference type="PRINTS" id="PR00344">
    <property type="entry name" value="BCTRLSENSOR"/>
</dbReference>
<dbReference type="PANTHER" id="PTHR43547">
    <property type="entry name" value="TWO-COMPONENT HISTIDINE KINASE"/>
    <property type="match status" value="1"/>
</dbReference>
<evidence type="ECO:0000256" key="6">
    <source>
        <dbReference type="SAM" id="Phobius"/>
    </source>
</evidence>
<dbReference type="EC" id="2.7.13.3" evidence="2"/>
<evidence type="ECO:0000256" key="5">
    <source>
        <dbReference type="ARBA" id="ARBA00022777"/>
    </source>
</evidence>
<dbReference type="PROSITE" id="PS50109">
    <property type="entry name" value="HIS_KIN"/>
    <property type="match status" value="1"/>
</dbReference>